<reference evidence="1" key="2">
    <citation type="submission" date="2024-06" db="UniProtKB">
        <authorList>
            <consortium name="EnsemblMetazoa"/>
        </authorList>
    </citation>
    <scope>IDENTIFICATION</scope>
</reference>
<dbReference type="Gene3D" id="3.40.50.300">
    <property type="entry name" value="P-loop containing nucleotide triphosphate hydrolases"/>
    <property type="match status" value="1"/>
</dbReference>
<dbReference type="InterPro" id="IPR027417">
    <property type="entry name" value="P-loop_NTPase"/>
</dbReference>
<evidence type="ECO:0008006" key="3">
    <source>
        <dbReference type="Google" id="ProtNLM"/>
    </source>
</evidence>
<dbReference type="RefSeq" id="XP_019853857.1">
    <property type="nucleotide sequence ID" value="XM_019998298.1"/>
</dbReference>
<evidence type="ECO:0000313" key="2">
    <source>
        <dbReference type="Proteomes" id="UP000007879"/>
    </source>
</evidence>
<keyword evidence="2" id="KW-1185">Reference proteome</keyword>
<dbReference type="SUPFAM" id="SSF52540">
    <property type="entry name" value="P-loop containing nucleoside triphosphate hydrolases"/>
    <property type="match status" value="1"/>
</dbReference>
<evidence type="ECO:0000313" key="1">
    <source>
        <dbReference type="EnsemblMetazoa" id="XP_019853857.1"/>
    </source>
</evidence>
<proteinExistence type="predicted"/>
<dbReference type="GeneID" id="109583110"/>
<name>A0AAN0JAR8_AMPQE</name>
<sequence length="104" mass="11170">MSETRDKVAAPTQPEAAVTTTDGMNLIQKIAYYAPKPKEIVPNLLISFQQASEEMAQIPTGVDKIMRIAEEAIVKSDKEISLRILVTGKTGQGKSTLINGLLGG</sequence>
<dbReference type="EnsemblMetazoa" id="XM_019998298.1">
    <property type="protein sequence ID" value="XP_019853857.1"/>
    <property type="gene ID" value="LOC109583110"/>
</dbReference>
<organism evidence="1 2">
    <name type="scientific">Amphimedon queenslandica</name>
    <name type="common">Sponge</name>
    <dbReference type="NCBI Taxonomy" id="400682"/>
    <lineage>
        <taxon>Eukaryota</taxon>
        <taxon>Metazoa</taxon>
        <taxon>Porifera</taxon>
        <taxon>Demospongiae</taxon>
        <taxon>Heteroscleromorpha</taxon>
        <taxon>Haplosclerida</taxon>
        <taxon>Niphatidae</taxon>
        <taxon>Amphimedon</taxon>
    </lineage>
</organism>
<dbReference type="Proteomes" id="UP000007879">
    <property type="component" value="Unassembled WGS sequence"/>
</dbReference>
<protein>
    <recommendedName>
        <fullName evidence="3">AIG1-type G domain-containing protein</fullName>
    </recommendedName>
</protein>
<reference evidence="2" key="1">
    <citation type="journal article" date="2010" name="Nature">
        <title>The Amphimedon queenslandica genome and the evolution of animal complexity.</title>
        <authorList>
            <person name="Srivastava M."/>
            <person name="Simakov O."/>
            <person name="Chapman J."/>
            <person name="Fahey B."/>
            <person name="Gauthier M.E."/>
            <person name="Mitros T."/>
            <person name="Richards G.S."/>
            <person name="Conaco C."/>
            <person name="Dacre M."/>
            <person name="Hellsten U."/>
            <person name="Larroux C."/>
            <person name="Putnam N.H."/>
            <person name="Stanke M."/>
            <person name="Adamska M."/>
            <person name="Darling A."/>
            <person name="Degnan S.M."/>
            <person name="Oakley T.H."/>
            <person name="Plachetzki D.C."/>
            <person name="Zhai Y."/>
            <person name="Adamski M."/>
            <person name="Calcino A."/>
            <person name="Cummins S.F."/>
            <person name="Goodstein D.M."/>
            <person name="Harris C."/>
            <person name="Jackson D.J."/>
            <person name="Leys S.P."/>
            <person name="Shu S."/>
            <person name="Woodcroft B.J."/>
            <person name="Vervoort M."/>
            <person name="Kosik K.S."/>
            <person name="Manning G."/>
            <person name="Degnan B.M."/>
            <person name="Rokhsar D.S."/>
        </authorList>
    </citation>
    <scope>NUCLEOTIDE SEQUENCE [LARGE SCALE GENOMIC DNA]</scope>
</reference>
<accession>A0AAN0JAR8</accession>
<dbReference type="AlphaFoldDB" id="A0AAN0JAR8"/>
<dbReference type="KEGG" id="aqu:109583110"/>